<accession>A0A0A8ZX78</accession>
<reference evidence="1" key="2">
    <citation type="journal article" date="2015" name="Data Brief">
        <title>Shoot transcriptome of the giant reed, Arundo donax.</title>
        <authorList>
            <person name="Barrero R.A."/>
            <person name="Guerrero F.D."/>
            <person name="Moolhuijzen P."/>
            <person name="Goolsby J.A."/>
            <person name="Tidwell J."/>
            <person name="Bellgard S.E."/>
            <person name="Bellgard M.I."/>
        </authorList>
    </citation>
    <scope>NUCLEOTIDE SEQUENCE</scope>
    <source>
        <tissue evidence="1">Shoot tissue taken approximately 20 cm above the soil surface</tissue>
    </source>
</reference>
<dbReference type="AlphaFoldDB" id="A0A0A8ZX78"/>
<name>A0A0A8ZX78_ARUDO</name>
<dbReference type="EMBL" id="GBRH01254469">
    <property type="protein sequence ID" value="JAD43426.1"/>
    <property type="molecule type" value="Transcribed_RNA"/>
</dbReference>
<proteinExistence type="predicted"/>
<reference evidence="1" key="1">
    <citation type="submission" date="2014-09" db="EMBL/GenBank/DDBJ databases">
        <authorList>
            <person name="Magalhaes I.L.F."/>
            <person name="Oliveira U."/>
            <person name="Santos F.R."/>
            <person name="Vidigal T.H.D.A."/>
            <person name="Brescovit A.D."/>
            <person name="Santos A.J."/>
        </authorList>
    </citation>
    <scope>NUCLEOTIDE SEQUENCE</scope>
    <source>
        <tissue evidence="1">Shoot tissue taken approximately 20 cm above the soil surface</tissue>
    </source>
</reference>
<protein>
    <submittedName>
        <fullName evidence="1">Uncharacterized protein</fullName>
    </submittedName>
</protein>
<organism evidence="1">
    <name type="scientific">Arundo donax</name>
    <name type="common">Giant reed</name>
    <name type="synonym">Donax arundinaceus</name>
    <dbReference type="NCBI Taxonomy" id="35708"/>
    <lineage>
        <taxon>Eukaryota</taxon>
        <taxon>Viridiplantae</taxon>
        <taxon>Streptophyta</taxon>
        <taxon>Embryophyta</taxon>
        <taxon>Tracheophyta</taxon>
        <taxon>Spermatophyta</taxon>
        <taxon>Magnoliopsida</taxon>
        <taxon>Liliopsida</taxon>
        <taxon>Poales</taxon>
        <taxon>Poaceae</taxon>
        <taxon>PACMAD clade</taxon>
        <taxon>Arundinoideae</taxon>
        <taxon>Arundineae</taxon>
        <taxon>Arundo</taxon>
    </lineage>
</organism>
<sequence length="59" mass="6110">MGVARVQDILGRGVEPGGLADIVIESLLPPTILPALVAGLHREDISKVLPDLEADAAKV</sequence>
<evidence type="ECO:0000313" key="1">
    <source>
        <dbReference type="EMBL" id="JAD43426.1"/>
    </source>
</evidence>